<sequence length="188" mass="22216">MTSNFIIRRATIENAPQLSLLGRKTFYETYTNELSIDLDSQRIEEYVEREHSAQAYCETINDPLQGVWIVFNENGNKEEPIAYAVATRFNLLPDYSSNPNDFGIKRIYVRRDHQGKQIGWKLMTEIIIWFKTVTPQPNRILLRVHSKNLKAIRFYEKYGFKQLDEQSLRLGERIYNIFSYDLSHRSGQ</sequence>
<organism evidence="2 5">
    <name type="scientific">Adineta steineri</name>
    <dbReference type="NCBI Taxonomy" id="433720"/>
    <lineage>
        <taxon>Eukaryota</taxon>
        <taxon>Metazoa</taxon>
        <taxon>Spiralia</taxon>
        <taxon>Gnathifera</taxon>
        <taxon>Rotifera</taxon>
        <taxon>Eurotatoria</taxon>
        <taxon>Bdelloidea</taxon>
        <taxon>Adinetida</taxon>
        <taxon>Adinetidae</taxon>
        <taxon>Adineta</taxon>
    </lineage>
</organism>
<feature type="domain" description="N-acetyltransferase" evidence="1">
    <location>
        <begin position="5"/>
        <end position="181"/>
    </location>
</feature>
<dbReference type="Proteomes" id="UP000663877">
    <property type="component" value="Unassembled WGS sequence"/>
</dbReference>
<reference evidence="2" key="1">
    <citation type="submission" date="2021-02" db="EMBL/GenBank/DDBJ databases">
        <authorList>
            <person name="Nowell W R."/>
        </authorList>
    </citation>
    <scope>NUCLEOTIDE SEQUENCE</scope>
</reference>
<dbReference type="PROSITE" id="PS51186">
    <property type="entry name" value="GNAT"/>
    <property type="match status" value="1"/>
</dbReference>
<comment type="caution">
    <text evidence="2">The sequence shown here is derived from an EMBL/GenBank/DDBJ whole genome shotgun (WGS) entry which is preliminary data.</text>
</comment>
<dbReference type="CDD" id="cd04301">
    <property type="entry name" value="NAT_SF"/>
    <property type="match status" value="1"/>
</dbReference>
<accession>A0A815AM17</accession>
<dbReference type="GO" id="GO:0016747">
    <property type="term" value="F:acyltransferase activity, transferring groups other than amino-acyl groups"/>
    <property type="evidence" value="ECO:0007669"/>
    <property type="project" value="InterPro"/>
</dbReference>
<keyword evidence="4" id="KW-1185">Reference proteome</keyword>
<evidence type="ECO:0000313" key="3">
    <source>
        <dbReference type="EMBL" id="CAF1548480.1"/>
    </source>
</evidence>
<dbReference type="InterPro" id="IPR016181">
    <property type="entry name" value="Acyl_CoA_acyltransferase"/>
</dbReference>
<dbReference type="EMBL" id="CAJNOI010000371">
    <property type="protein sequence ID" value="CAF1259746.1"/>
    <property type="molecule type" value="Genomic_DNA"/>
</dbReference>
<evidence type="ECO:0000313" key="4">
    <source>
        <dbReference type="Proteomes" id="UP000663832"/>
    </source>
</evidence>
<protein>
    <recommendedName>
        <fullName evidence="1">N-acetyltransferase domain-containing protein</fullName>
    </recommendedName>
</protein>
<evidence type="ECO:0000313" key="2">
    <source>
        <dbReference type="EMBL" id="CAF1259746.1"/>
    </source>
</evidence>
<dbReference type="EMBL" id="CAJNOM010000714">
    <property type="protein sequence ID" value="CAF1548480.1"/>
    <property type="molecule type" value="Genomic_DNA"/>
</dbReference>
<name>A0A815AM17_9BILA</name>
<evidence type="ECO:0000313" key="5">
    <source>
        <dbReference type="Proteomes" id="UP000663877"/>
    </source>
</evidence>
<dbReference type="OrthoDB" id="9975416at2759"/>
<dbReference type="SUPFAM" id="SSF55729">
    <property type="entry name" value="Acyl-CoA N-acyltransferases (Nat)"/>
    <property type="match status" value="1"/>
</dbReference>
<dbReference type="AlphaFoldDB" id="A0A815AM17"/>
<dbReference type="Proteomes" id="UP000663832">
    <property type="component" value="Unassembled WGS sequence"/>
</dbReference>
<dbReference type="Gene3D" id="3.40.630.30">
    <property type="match status" value="1"/>
</dbReference>
<proteinExistence type="predicted"/>
<evidence type="ECO:0000259" key="1">
    <source>
        <dbReference type="PROSITE" id="PS51186"/>
    </source>
</evidence>
<gene>
    <name evidence="2" type="ORF">BJG266_LOCUS30056</name>
    <name evidence="3" type="ORF">QVE165_LOCUS46879</name>
</gene>
<dbReference type="Pfam" id="PF00583">
    <property type="entry name" value="Acetyltransf_1"/>
    <property type="match status" value="1"/>
</dbReference>
<dbReference type="InterPro" id="IPR000182">
    <property type="entry name" value="GNAT_dom"/>
</dbReference>